<evidence type="ECO:0000313" key="2">
    <source>
        <dbReference type="Proteomes" id="UP000593579"/>
    </source>
</evidence>
<evidence type="ECO:0000313" key="1">
    <source>
        <dbReference type="EMBL" id="MBA0748082.1"/>
    </source>
</evidence>
<dbReference type="AlphaFoldDB" id="A0A7J9CHW4"/>
<protein>
    <recommendedName>
        <fullName evidence="3">DUF4283 domain-containing protein</fullName>
    </recommendedName>
</protein>
<dbReference type="Proteomes" id="UP000593579">
    <property type="component" value="Unassembled WGS sequence"/>
</dbReference>
<evidence type="ECO:0008006" key="3">
    <source>
        <dbReference type="Google" id="ProtNLM"/>
    </source>
</evidence>
<dbReference type="OrthoDB" id="1001345at2759"/>
<gene>
    <name evidence="1" type="ORF">Gogos_004935</name>
</gene>
<sequence length="234" mass="25479">MAKVSYKAKLLGDETGSSRNVSMKEDFELKDENVVTEMVNGIPSITFSDCVQRFIEKEMALSIVIKLIGRKIAFSTLLNKDKDEFDGVLLGSPLMVFGNYLSMKVLKLANHAAVVWIRLPGLSEGVYSKSLLGAIGSMIGPVGKPDTMVDVVVASDSGVEKVTDFEAMEGIVRNLHRDREWFNVESLSLNEGKSLEMGFNRGVRISGSCANEVISELGYPNSCRIEANGFSGGI</sequence>
<proteinExistence type="predicted"/>
<keyword evidence="2" id="KW-1185">Reference proteome</keyword>
<accession>A0A7J9CHW4</accession>
<reference evidence="1 2" key="1">
    <citation type="journal article" date="2019" name="Genome Biol. Evol.">
        <title>Insights into the evolution of the New World diploid cottons (Gossypium, subgenus Houzingenia) based on genome sequencing.</title>
        <authorList>
            <person name="Grover C.E."/>
            <person name="Arick M.A. 2nd"/>
            <person name="Thrash A."/>
            <person name="Conover J.L."/>
            <person name="Sanders W.S."/>
            <person name="Peterson D.G."/>
            <person name="Frelichowski J.E."/>
            <person name="Scheffler J.A."/>
            <person name="Scheffler B.E."/>
            <person name="Wendel J.F."/>
        </authorList>
    </citation>
    <scope>NUCLEOTIDE SEQUENCE [LARGE SCALE GENOMIC DNA]</scope>
    <source>
        <strain evidence="1">5</strain>
        <tissue evidence="1">Leaf</tissue>
    </source>
</reference>
<dbReference type="EMBL" id="JABEZY010000010">
    <property type="protein sequence ID" value="MBA0748082.1"/>
    <property type="molecule type" value="Genomic_DNA"/>
</dbReference>
<name>A0A7J9CHW4_GOSGO</name>
<organism evidence="1 2">
    <name type="scientific">Gossypium gossypioides</name>
    <name type="common">Mexican cotton</name>
    <name type="synonym">Selera gossypioides</name>
    <dbReference type="NCBI Taxonomy" id="34282"/>
    <lineage>
        <taxon>Eukaryota</taxon>
        <taxon>Viridiplantae</taxon>
        <taxon>Streptophyta</taxon>
        <taxon>Embryophyta</taxon>
        <taxon>Tracheophyta</taxon>
        <taxon>Spermatophyta</taxon>
        <taxon>Magnoliopsida</taxon>
        <taxon>eudicotyledons</taxon>
        <taxon>Gunneridae</taxon>
        <taxon>Pentapetalae</taxon>
        <taxon>rosids</taxon>
        <taxon>malvids</taxon>
        <taxon>Malvales</taxon>
        <taxon>Malvaceae</taxon>
        <taxon>Malvoideae</taxon>
        <taxon>Gossypium</taxon>
    </lineage>
</organism>
<comment type="caution">
    <text evidence="1">The sequence shown here is derived from an EMBL/GenBank/DDBJ whole genome shotgun (WGS) entry which is preliminary data.</text>
</comment>